<evidence type="ECO:0000256" key="6">
    <source>
        <dbReference type="RuleBase" id="RU003435"/>
    </source>
</evidence>
<dbReference type="InterPro" id="IPR001333">
    <property type="entry name" value="Peptidase_M32_Taq"/>
</dbReference>
<comment type="similarity">
    <text evidence="6">Belongs to the peptidase M3 family.</text>
</comment>
<evidence type="ECO:0000313" key="9">
    <source>
        <dbReference type="EMBL" id="OJG83772.1"/>
    </source>
</evidence>
<dbReference type="GO" id="GO:0006508">
    <property type="term" value="P:proteolysis"/>
    <property type="evidence" value="ECO:0007669"/>
    <property type="project" value="UniProtKB-KW"/>
</dbReference>
<keyword evidence="1 6" id="KW-0645">Protease</keyword>
<proteinExistence type="inferred from homology"/>
<keyword evidence="5 6" id="KW-0482">Metalloprotease</keyword>
<dbReference type="GO" id="GO:0004222">
    <property type="term" value="F:metalloendopeptidase activity"/>
    <property type="evidence" value="ECO:0007669"/>
    <property type="project" value="InterPro"/>
</dbReference>
<dbReference type="InterPro" id="IPR001567">
    <property type="entry name" value="Pept_M3A_M3B_dom"/>
</dbReference>
<keyword evidence="4 6" id="KW-0862">Zinc</keyword>
<feature type="domain" description="Oligopeptidase F N-terminal" evidence="8">
    <location>
        <begin position="112"/>
        <end position="177"/>
    </location>
</feature>
<dbReference type="GO" id="GO:0046872">
    <property type="term" value="F:metal ion binding"/>
    <property type="evidence" value="ECO:0007669"/>
    <property type="project" value="UniProtKB-UniRule"/>
</dbReference>
<keyword evidence="2 6" id="KW-0479">Metal-binding</keyword>
<dbReference type="NCBIfam" id="TIGR02290">
    <property type="entry name" value="M3_fam_3"/>
    <property type="match status" value="1"/>
</dbReference>
<dbReference type="EMBL" id="JXLB01000002">
    <property type="protein sequence ID" value="OJG83772.1"/>
    <property type="molecule type" value="Genomic_DNA"/>
</dbReference>
<dbReference type="InterPro" id="IPR013647">
    <property type="entry name" value="OligopepF_N_dom"/>
</dbReference>
<dbReference type="Proteomes" id="UP000182152">
    <property type="component" value="Unassembled WGS sequence"/>
</dbReference>
<organism evidence="9 10">
    <name type="scientific">Enterococcus ratti</name>
    <dbReference type="NCBI Taxonomy" id="150033"/>
    <lineage>
        <taxon>Bacteria</taxon>
        <taxon>Bacillati</taxon>
        <taxon>Bacillota</taxon>
        <taxon>Bacilli</taxon>
        <taxon>Lactobacillales</taxon>
        <taxon>Enterococcaceae</taxon>
        <taxon>Enterococcus</taxon>
    </lineage>
</organism>
<comment type="caution">
    <text evidence="9">The sequence shown here is derived from an EMBL/GenBank/DDBJ whole genome shotgun (WGS) entry which is preliminary data.</text>
</comment>
<dbReference type="AlphaFoldDB" id="A0A1L8WSJ0"/>
<dbReference type="InterPro" id="IPR011977">
    <property type="entry name" value="Pept_M3B_clade3"/>
</dbReference>
<dbReference type="Gene3D" id="1.20.140.70">
    <property type="entry name" value="Oligopeptidase f, N-terminal domain"/>
    <property type="match status" value="1"/>
</dbReference>
<keyword evidence="3 6" id="KW-0378">Hydrolase</keyword>
<protein>
    <submittedName>
        <fullName evidence="9">PepF/M3 family oligoendopeptidase</fullName>
    </submittedName>
</protein>
<comment type="cofactor">
    <cofactor evidence="6">
        <name>Zn(2+)</name>
        <dbReference type="ChEBI" id="CHEBI:29105"/>
    </cofactor>
    <text evidence="6">Binds 1 zinc ion.</text>
</comment>
<dbReference type="Pfam" id="PF08439">
    <property type="entry name" value="Peptidase_M3_N"/>
    <property type="match status" value="1"/>
</dbReference>
<dbReference type="PANTHER" id="PTHR34217:SF1">
    <property type="entry name" value="CARBOXYPEPTIDASE 1"/>
    <property type="match status" value="1"/>
</dbReference>
<evidence type="ECO:0000256" key="4">
    <source>
        <dbReference type="ARBA" id="ARBA00022833"/>
    </source>
</evidence>
<evidence type="ECO:0000256" key="5">
    <source>
        <dbReference type="ARBA" id="ARBA00023049"/>
    </source>
</evidence>
<evidence type="ECO:0000259" key="8">
    <source>
        <dbReference type="Pfam" id="PF08439"/>
    </source>
</evidence>
<dbReference type="InterPro" id="IPR034006">
    <property type="entry name" value="M3B_PepF_2"/>
</dbReference>
<evidence type="ECO:0000256" key="1">
    <source>
        <dbReference type="ARBA" id="ARBA00022670"/>
    </source>
</evidence>
<name>A0A1L8WSJ0_9ENTE</name>
<dbReference type="STRING" id="150033.RV14_GL001006"/>
<evidence type="ECO:0000256" key="3">
    <source>
        <dbReference type="ARBA" id="ARBA00022801"/>
    </source>
</evidence>
<dbReference type="PANTHER" id="PTHR34217">
    <property type="entry name" value="METAL-DEPENDENT CARBOXYPEPTIDASE"/>
    <property type="match status" value="1"/>
</dbReference>
<evidence type="ECO:0000313" key="10">
    <source>
        <dbReference type="Proteomes" id="UP000182152"/>
    </source>
</evidence>
<evidence type="ECO:0000259" key="7">
    <source>
        <dbReference type="Pfam" id="PF01432"/>
    </source>
</evidence>
<dbReference type="SUPFAM" id="SSF55486">
    <property type="entry name" value="Metalloproteases ('zincins'), catalytic domain"/>
    <property type="match status" value="1"/>
</dbReference>
<dbReference type="CDD" id="cd09607">
    <property type="entry name" value="M3B_PepF"/>
    <property type="match status" value="1"/>
</dbReference>
<sequence>MTYSLNWDLDSIFSGGSYSPALKKRLNLLETQINTYYHSVSQWDHSTSTAVELASLIKLQETVSDGFSQCNSYITALLSANVKDTQAKVLSGNLYAYLPRWQSADTILSKKLAEISVNNWQELLQSTELSSIAFRLNELRRNGSRLLSESEENIIHTLSLDGLNAWSNHYDTIVGTITIPLEENGQVSDLSAGQAFNKMMGDSDPLIREKLFIAWEKAWQEKAPLLADTLNHLDGFRLSTYKLHGLNNYLQEPLEYNRLKKETLDVMWATIQKNKQPLVDYLTRKANLFGKEKMAWQDQDAPIILGDLKNKTFTFDEAATFIIENLKKFSPKMATFAQSAFEKNWIEAEDRPGKRPGGYCTELPETQESRIFMTYSNSVNEVATLAHELGHAFHSSVMWDLPAINRDYAMNVAETASTFAELIVADATLKTAKTKEEKINLLDTKLQNALAMFMNIHSRFIFEKRFYSARQEGLVSQEKITQMMIDAQREGYHDALATYHPYFWAAKLHFFIDDVPFYNFPYTFGYLFSLGIYAYANKQGTSFEQEYINLLRDTASMTTEELAQKHLGVDLTKSDFWQVGIDMVLKDIHEFMELSEEFV</sequence>
<dbReference type="RefSeq" id="WP_071854588.1">
    <property type="nucleotide sequence ID" value="NZ_JXLB01000002.1"/>
</dbReference>
<dbReference type="OrthoDB" id="9769691at2"/>
<keyword evidence="10" id="KW-1185">Reference proteome</keyword>
<dbReference type="GO" id="GO:0004181">
    <property type="term" value="F:metallocarboxypeptidase activity"/>
    <property type="evidence" value="ECO:0007669"/>
    <property type="project" value="InterPro"/>
</dbReference>
<dbReference type="InterPro" id="IPR042088">
    <property type="entry name" value="OligoPept_F_C"/>
</dbReference>
<feature type="domain" description="Peptidase M3A/M3B catalytic" evidence="7">
    <location>
        <begin position="199"/>
        <end position="578"/>
    </location>
</feature>
<accession>A0A1L8WSJ0</accession>
<dbReference type="Pfam" id="PF01432">
    <property type="entry name" value="Peptidase_M3"/>
    <property type="match status" value="1"/>
</dbReference>
<dbReference type="Gene3D" id="1.10.1370.20">
    <property type="entry name" value="Oligoendopeptidase f, C-terminal domain"/>
    <property type="match status" value="1"/>
</dbReference>
<reference evidence="9 10" key="1">
    <citation type="submission" date="2014-12" db="EMBL/GenBank/DDBJ databases">
        <title>Draft genome sequences of 29 type strains of Enterococci.</title>
        <authorList>
            <person name="Zhong Z."/>
            <person name="Sun Z."/>
            <person name="Liu W."/>
            <person name="Zhang W."/>
            <person name="Zhang H."/>
        </authorList>
    </citation>
    <scope>NUCLEOTIDE SEQUENCE [LARGE SCALE GENOMIC DNA]</scope>
    <source>
        <strain evidence="9 10">DSM 15687</strain>
    </source>
</reference>
<gene>
    <name evidence="9" type="ORF">RV14_GL001006</name>
</gene>
<evidence type="ECO:0000256" key="2">
    <source>
        <dbReference type="ARBA" id="ARBA00022723"/>
    </source>
</evidence>